<gene>
    <name evidence="1" type="ORF">DFP72DRAFT_1074619</name>
</gene>
<evidence type="ECO:0000313" key="1">
    <source>
        <dbReference type="EMBL" id="KAF6748155.1"/>
    </source>
</evidence>
<organism evidence="1 2">
    <name type="scientific">Ephemerocybe angulata</name>
    <dbReference type="NCBI Taxonomy" id="980116"/>
    <lineage>
        <taxon>Eukaryota</taxon>
        <taxon>Fungi</taxon>
        <taxon>Dikarya</taxon>
        <taxon>Basidiomycota</taxon>
        <taxon>Agaricomycotina</taxon>
        <taxon>Agaricomycetes</taxon>
        <taxon>Agaricomycetidae</taxon>
        <taxon>Agaricales</taxon>
        <taxon>Agaricineae</taxon>
        <taxon>Psathyrellaceae</taxon>
        <taxon>Ephemerocybe</taxon>
    </lineage>
</organism>
<protein>
    <submittedName>
        <fullName evidence="1">Uncharacterized protein</fullName>
    </submittedName>
</protein>
<sequence>MTSCSPLAEHCDDIVPAPYSQHRHRLPARLSLAEQKISSPEEARFASYQHPMATSCQQHDHSFDHNIASMTHLTYDWLSHCHLVFRTSKNIIFPISVASTVQPASPQHHVVHTTFGSLQAHFPDLQKYQFHIMQLSPALYSVTRRARGESIHIYFVTQHVISPV</sequence>
<dbReference type="Proteomes" id="UP000521943">
    <property type="component" value="Unassembled WGS sequence"/>
</dbReference>
<dbReference type="AlphaFoldDB" id="A0A8H6HJF8"/>
<comment type="caution">
    <text evidence="1">The sequence shown here is derived from an EMBL/GenBank/DDBJ whole genome shotgun (WGS) entry which is preliminary data.</text>
</comment>
<proteinExistence type="predicted"/>
<evidence type="ECO:0000313" key="2">
    <source>
        <dbReference type="Proteomes" id="UP000521943"/>
    </source>
</evidence>
<name>A0A8H6HJF8_9AGAR</name>
<reference evidence="1 2" key="1">
    <citation type="submission" date="2020-07" db="EMBL/GenBank/DDBJ databases">
        <title>Comparative genomics of pyrophilous fungi reveals a link between fire events and developmental genes.</title>
        <authorList>
            <consortium name="DOE Joint Genome Institute"/>
            <person name="Steindorff A.S."/>
            <person name="Carver A."/>
            <person name="Calhoun S."/>
            <person name="Stillman K."/>
            <person name="Liu H."/>
            <person name="Lipzen A."/>
            <person name="Pangilinan J."/>
            <person name="Labutti K."/>
            <person name="Bruns T.D."/>
            <person name="Grigoriev I.V."/>
        </authorList>
    </citation>
    <scope>NUCLEOTIDE SEQUENCE [LARGE SCALE GENOMIC DNA]</scope>
    <source>
        <strain evidence="1 2">CBS 144469</strain>
    </source>
</reference>
<accession>A0A8H6HJF8</accession>
<keyword evidence="2" id="KW-1185">Reference proteome</keyword>
<dbReference type="EMBL" id="JACGCI010000074">
    <property type="protein sequence ID" value="KAF6748155.1"/>
    <property type="molecule type" value="Genomic_DNA"/>
</dbReference>